<evidence type="ECO:0000313" key="4">
    <source>
        <dbReference type="Proteomes" id="UP000621210"/>
    </source>
</evidence>
<dbReference type="Gene3D" id="2.120.10.30">
    <property type="entry name" value="TolB, C-terminal domain"/>
    <property type="match status" value="1"/>
</dbReference>
<comment type="caution">
    <text evidence="3">The sequence shown here is derived from an EMBL/GenBank/DDBJ whole genome shotgun (WGS) entry which is preliminary data.</text>
</comment>
<keyword evidence="4" id="KW-1185">Reference proteome</keyword>
<gene>
    <name evidence="3" type="ORF">H0H10_21330</name>
</gene>
<evidence type="ECO:0000259" key="2">
    <source>
        <dbReference type="Pfam" id="PF07995"/>
    </source>
</evidence>
<feature type="domain" description="Glucose/Sorbosone dehydrogenase" evidence="2">
    <location>
        <begin position="375"/>
        <end position="459"/>
    </location>
</feature>
<dbReference type="AlphaFoldDB" id="A0A926L7M5"/>
<dbReference type="PANTHER" id="PTHR19328">
    <property type="entry name" value="HEDGEHOG-INTERACTING PROTEIN"/>
    <property type="match status" value="1"/>
</dbReference>
<dbReference type="Proteomes" id="UP000621210">
    <property type="component" value="Unassembled WGS sequence"/>
</dbReference>
<name>A0A926L7M5_9ACTN</name>
<dbReference type="NCBIfam" id="TIGR03606">
    <property type="entry name" value="non_repeat_PQQ"/>
    <property type="match status" value="1"/>
</dbReference>
<dbReference type="EMBL" id="JACVQF010000200">
    <property type="protein sequence ID" value="MBD0421662.1"/>
    <property type="molecule type" value="Genomic_DNA"/>
</dbReference>
<dbReference type="InterPro" id="IPR012938">
    <property type="entry name" value="Glc/Sorbosone_DH"/>
</dbReference>
<feature type="signal peptide" evidence="1">
    <location>
        <begin position="1"/>
        <end position="22"/>
    </location>
</feature>
<dbReference type="InterPro" id="IPR019893">
    <property type="entry name" value="SndH-like"/>
</dbReference>
<dbReference type="RefSeq" id="WP_188182626.1">
    <property type="nucleotide sequence ID" value="NZ_JACVQF010000200.1"/>
</dbReference>
<dbReference type="InterPro" id="IPR011042">
    <property type="entry name" value="6-blade_b-propeller_TolB-like"/>
</dbReference>
<dbReference type="Pfam" id="PF07995">
    <property type="entry name" value="GSDH"/>
    <property type="match status" value="2"/>
</dbReference>
<evidence type="ECO:0000313" key="3">
    <source>
        <dbReference type="EMBL" id="MBD0421662.1"/>
    </source>
</evidence>
<accession>A0A926L7M5</accession>
<evidence type="ECO:0000256" key="1">
    <source>
        <dbReference type="SAM" id="SignalP"/>
    </source>
</evidence>
<organism evidence="3 4">
    <name type="scientific">Streptomyces griseicoloratus</name>
    <dbReference type="NCBI Taxonomy" id="2752516"/>
    <lineage>
        <taxon>Bacteria</taxon>
        <taxon>Bacillati</taxon>
        <taxon>Actinomycetota</taxon>
        <taxon>Actinomycetes</taxon>
        <taxon>Kitasatosporales</taxon>
        <taxon>Streptomycetaceae</taxon>
        <taxon>Streptomyces</taxon>
    </lineage>
</organism>
<reference evidence="3" key="1">
    <citation type="submission" date="2020-09" db="EMBL/GenBank/DDBJ databases">
        <title>Streptomyces grisecoloratus sp. nov., isolated from cotton soil.</title>
        <authorList>
            <person name="Xing L."/>
        </authorList>
    </citation>
    <scope>NUCLEOTIDE SEQUENCE</scope>
    <source>
        <strain evidence="3">TRM S81-3</strain>
    </source>
</reference>
<keyword evidence="1" id="KW-0732">Signal</keyword>
<protein>
    <submittedName>
        <fullName evidence="3">PQQ-dependent sugar dehydrogenase</fullName>
    </submittedName>
</protein>
<sequence>MRRIRTALVAVPAALVLGITQSAVFQAGAGGPAGGDTERDTASLNGFTKQVVATGLGNPYEIVWGPDGFLWATEKSGRKVTRVDPRTGAKSTVLDLTQKAVHTMGGQDGVLGLALHPDLLKNKGRDYVYVSYTYDSNTSDAEVDQRLRIDRYTYDSKSGTLGRPKNLISGLASGTDHQSARLRYGPDGKLYYTIGDQGANQLQHFCEPNRAQWLPTEEQIEAKDWIAYRGKTLRLNPEDGSIPADNPVLNGVRSHVWAYGFRNAQGLDFGADGTLYNGDQGPKTDDEINVLTKGANYGWPYVAGYRDDKAYAFRPWSASAPTPCADLTFSDLEVPESVLRQKETDWQGRFTEPIRTFGTVDTGYDFADPKCGELVYICWPSLANSSITYYPDTGGIAGLRNSLLMTTLKDGTVYRLKLSDDGQKITEATPLWKAQNRYRDIALSPDGKSVYVATDSEGNVRDRNGAPTTELENPGSILVFRLQ</sequence>
<feature type="domain" description="Glucose/Sorbosone dehydrogenase" evidence="2">
    <location>
        <begin position="57"/>
        <end position="303"/>
    </location>
</feature>
<dbReference type="PANTHER" id="PTHR19328:SF13">
    <property type="entry name" value="HIPL1 PROTEIN"/>
    <property type="match status" value="1"/>
</dbReference>
<reference evidence="3" key="2">
    <citation type="submission" date="2020-09" db="EMBL/GenBank/DDBJ databases">
        <authorList>
            <person name="Luo X."/>
        </authorList>
    </citation>
    <scope>NUCLEOTIDE SEQUENCE</scope>
    <source>
        <strain evidence="3">TRM S81-3</strain>
    </source>
</reference>
<proteinExistence type="predicted"/>
<feature type="chain" id="PRO_5038842395" evidence="1">
    <location>
        <begin position="23"/>
        <end position="483"/>
    </location>
</feature>
<dbReference type="SUPFAM" id="SSF50952">
    <property type="entry name" value="Soluble quinoprotein glucose dehydrogenase"/>
    <property type="match status" value="1"/>
</dbReference>
<dbReference type="InterPro" id="IPR011041">
    <property type="entry name" value="Quinoprot_gluc/sorb_DH_b-prop"/>
</dbReference>